<dbReference type="AlphaFoldDB" id="A0A844B7H7"/>
<evidence type="ECO:0000313" key="3">
    <source>
        <dbReference type="EMBL" id="MRD47457.1"/>
    </source>
</evidence>
<gene>
    <name evidence="3" type="ORF">GHT07_09225</name>
</gene>
<name>A0A844B7H7_9BURK</name>
<keyword evidence="2" id="KW-0732">Signal</keyword>
<dbReference type="EMBL" id="WJBU01000008">
    <property type="protein sequence ID" value="MRD47457.1"/>
    <property type="molecule type" value="Genomic_DNA"/>
</dbReference>
<evidence type="ECO:0000256" key="1">
    <source>
        <dbReference type="SAM" id="MobiDB-lite"/>
    </source>
</evidence>
<accession>A0A844B7H7</accession>
<sequence length="106" mass="11735">MRRWKLALLCSIAALASINAMACYTVTDRDGRIVYNSTEAPVDMRRPLHETVPYRFPGGHMVFGSETCPSPSQVSTRVIQVSTREMGGPPAARYLPTQRAPRAARN</sequence>
<comment type="caution">
    <text evidence="3">The sequence shown here is derived from an EMBL/GenBank/DDBJ whole genome shotgun (WGS) entry which is preliminary data.</text>
</comment>
<dbReference type="RefSeq" id="WP_153584782.1">
    <property type="nucleotide sequence ID" value="NZ_WJBU01000008.1"/>
</dbReference>
<dbReference type="OrthoDB" id="8904700at2"/>
<reference evidence="3 4" key="1">
    <citation type="submission" date="2019-11" db="EMBL/GenBank/DDBJ databases">
        <title>Caenimonas koreensis gen. nov., sp. nov., isolated from activated sludge.</title>
        <authorList>
            <person name="Seung H.R."/>
        </authorList>
    </citation>
    <scope>NUCLEOTIDE SEQUENCE [LARGE SCALE GENOMIC DNA]</scope>
    <source>
        <strain evidence="3 4">EMB320</strain>
    </source>
</reference>
<feature type="region of interest" description="Disordered" evidence="1">
    <location>
        <begin position="86"/>
        <end position="106"/>
    </location>
</feature>
<organism evidence="3 4">
    <name type="scientific">Caenimonas koreensis DSM 17982</name>
    <dbReference type="NCBI Taxonomy" id="1121255"/>
    <lineage>
        <taxon>Bacteria</taxon>
        <taxon>Pseudomonadati</taxon>
        <taxon>Pseudomonadota</taxon>
        <taxon>Betaproteobacteria</taxon>
        <taxon>Burkholderiales</taxon>
        <taxon>Comamonadaceae</taxon>
        <taxon>Caenimonas</taxon>
    </lineage>
</organism>
<feature type="signal peptide" evidence="2">
    <location>
        <begin position="1"/>
        <end position="22"/>
    </location>
</feature>
<proteinExistence type="predicted"/>
<feature type="chain" id="PRO_5032385158" evidence="2">
    <location>
        <begin position="23"/>
        <end position="106"/>
    </location>
</feature>
<keyword evidence="4" id="KW-1185">Reference proteome</keyword>
<dbReference type="Proteomes" id="UP000487350">
    <property type="component" value="Unassembled WGS sequence"/>
</dbReference>
<evidence type="ECO:0000256" key="2">
    <source>
        <dbReference type="SAM" id="SignalP"/>
    </source>
</evidence>
<protein>
    <submittedName>
        <fullName evidence="3">Uncharacterized protein</fullName>
    </submittedName>
</protein>
<evidence type="ECO:0000313" key="4">
    <source>
        <dbReference type="Proteomes" id="UP000487350"/>
    </source>
</evidence>